<dbReference type="EMBL" id="FOQO01000002">
    <property type="protein sequence ID" value="SFI15623.1"/>
    <property type="molecule type" value="Genomic_DNA"/>
</dbReference>
<protein>
    <recommendedName>
        <fullName evidence="3">BNR repeat-like domain-containing protein</fullName>
    </recommendedName>
</protein>
<organism evidence="1 2">
    <name type="scientific">Parapedobacter indicus</name>
    <dbReference type="NCBI Taxonomy" id="1477437"/>
    <lineage>
        <taxon>Bacteria</taxon>
        <taxon>Pseudomonadati</taxon>
        <taxon>Bacteroidota</taxon>
        <taxon>Sphingobacteriia</taxon>
        <taxon>Sphingobacteriales</taxon>
        <taxon>Sphingobacteriaceae</taxon>
        <taxon>Parapedobacter</taxon>
    </lineage>
</organism>
<dbReference type="CDD" id="cd15482">
    <property type="entry name" value="Sialidase_non-viral"/>
    <property type="match status" value="1"/>
</dbReference>
<sequence>MKKMINRRRIWRPLPILALVLFLNFSVGEGIDHLPFRVQTEVAHQALNPTFAWFHPRTAAIPGYGEKGKPAVIMTLQKHLKVSDFYSGLYYMRTDDLGKTWTDPIEVPELAWTYEPDGTTVSVADVTPGWHEKTGKLLGIGIKVRYDRNGKQLTEKPRARDANYTLFDPAKNTWTPWQAIAGIPEENGKFFSVNPGCTQWLVKPNGNILLPIYFRGPGGGDYSVTVLECSFDGVRLSYLKHGTEMTVEGGRGLVEPSLAFYKDTYYLTLRNNDAAYVSRSQDGLNWEEIRPWKFDDGTALGSYNTQAHWLVHSDGLFLSYTRKGANNDHIARNRAPLFLAQVHPEELYVIRATEQVLMPERGVMLGNFGAASITKDESWVTDAEFMIGNEPHPRGANGTLWNARVIWGKENKLVF</sequence>
<reference evidence="1 2" key="1">
    <citation type="submission" date="2016-10" db="EMBL/GenBank/DDBJ databases">
        <authorList>
            <person name="de Groot N.N."/>
        </authorList>
    </citation>
    <scope>NUCLEOTIDE SEQUENCE [LARGE SCALE GENOMIC DNA]</scope>
    <source>
        <strain evidence="1 2">RK1</strain>
    </source>
</reference>
<keyword evidence="2" id="KW-1185">Reference proteome</keyword>
<dbReference type="InterPro" id="IPR036278">
    <property type="entry name" value="Sialidase_sf"/>
</dbReference>
<name>A0A1I3FWL3_9SPHI</name>
<dbReference type="SUPFAM" id="SSF50939">
    <property type="entry name" value="Sialidases"/>
    <property type="match status" value="1"/>
</dbReference>
<accession>A0A1I3FWL3</accession>
<dbReference type="Gene3D" id="2.120.10.10">
    <property type="match status" value="1"/>
</dbReference>
<gene>
    <name evidence="1" type="ORF">SAMN05444682_102533</name>
</gene>
<dbReference type="AlphaFoldDB" id="A0A1I3FWL3"/>
<dbReference type="OrthoDB" id="833750at2"/>
<dbReference type="Proteomes" id="UP000198670">
    <property type="component" value="Unassembled WGS sequence"/>
</dbReference>
<proteinExistence type="predicted"/>
<evidence type="ECO:0000313" key="1">
    <source>
        <dbReference type="EMBL" id="SFI15623.1"/>
    </source>
</evidence>
<evidence type="ECO:0008006" key="3">
    <source>
        <dbReference type="Google" id="ProtNLM"/>
    </source>
</evidence>
<dbReference type="STRING" id="1477437.SAMN05444682_102533"/>
<evidence type="ECO:0000313" key="2">
    <source>
        <dbReference type="Proteomes" id="UP000198670"/>
    </source>
</evidence>